<evidence type="ECO:0000313" key="2">
    <source>
        <dbReference type="Proteomes" id="UP000054683"/>
    </source>
</evidence>
<gene>
    <name evidence="1" type="ORF">AWB69_05726</name>
</gene>
<proteinExistence type="predicted"/>
<organism evidence="1 2">
    <name type="scientific">Caballeronia udeis</name>
    <dbReference type="NCBI Taxonomy" id="1232866"/>
    <lineage>
        <taxon>Bacteria</taxon>
        <taxon>Pseudomonadati</taxon>
        <taxon>Pseudomonadota</taxon>
        <taxon>Betaproteobacteria</taxon>
        <taxon>Burkholderiales</taxon>
        <taxon>Burkholderiaceae</taxon>
        <taxon>Caballeronia</taxon>
    </lineage>
</organism>
<dbReference type="Proteomes" id="UP000054683">
    <property type="component" value="Unassembled WGS sequence"/>
</dbReference>
<evidence type="ECO:0000313" key="1">
    <source>
        <dbReference type="EMBL" id="SAL54043.1"/>
    </source>
</evidence>
<dbReference type="EMBL" id="FCOK02000047">
    <property type="protein sequence ID" value="SAL54043.1"/>
    <property type="molecule type" value="Genomic_DNA"/>
</dbReference>
<accession>A0A158ICA4</accession>
<reference evidence="1 2" key="1">
    <citation type="submission" date="2016-01" db="EMBL/GenBank/DDBJ databases">
        <authorList>
            <person name="Oliw E.H."/>
        </authorList>
    </citation>
    <scope>NUCLEOTIDE SEQUENCE [LARGE SCALE GENOMIC DNA]</scope>
    <source>
        <strain evidence="1">LMG 27134</strain>
    </source>
</reference>
<sequence length="55" mass="6177">MRYIEIIGEVDLQTQQVDAQKKAAKRATRAAKSAGLRLKLQKTQQQLAKINSKPI</sequence>
<name>A0A158ICA4_9BURK</name>
<dbReference type="AlphaFoldDB" id="A0A158ICA4"/>
<dbReference type="RefSeq" id="WP_197500341.1">
    <property type="nucleotide sequence ID" value="NZ_FCOK02000047.1"/>
</dbReference>
<protein>
    <submittedName>
        <fullName evidence="1">Uncharacterized protein</fullName>
    </submittedName>
</protein>